<keyword evidence="7" id="KW-0472">Membrane</keyword>
<dbReference type="Pfam" id="PF08700">
    <property type="entry name" value="VPS51_Exo84_N"/>
    <property type="match status" value="1"/>
</dbReference>
<feature type="region of interest" description="Disordered" evidence="8">
    <location>
        <begin position="1021"/>
        <end position="1040"/>
    </location>
</feature>
<gene>
    <name evidence="9" type="ORF">RHSIM_Rhsim04G0086300</name>
</gene>
<dbReference type="GO" id="GO:0006891">
    <property type="term" value="P:intra-Golgi vesicle-mediated transport"/>
    <property type="evidence" value="ECO:0007669"/>
    <property type="project" value="InterPro"/>
</dbReference>
<evidence type="ECO:0000313" key="10">
    <source>
        <dbReference type="Proteomes" id="UP000626092"/>
    </source>
</evidence>
<organism evidence="9 10">
    <name type="scientific">Rhododendron simsii</name>
    <name type="common">Sims's rhododendron</name>
    <dbReference type="NCBI Taxonomy" id="118357"/>
    <lineage>
        <taxon>Eukaryota</taxon>
        <taxon>Viridiplantae</taxon>
        <taxon>Streptophyta</taxon>
        <taxon>Embryophyta</taxon>
        <taxon>Tracheophyta</taxon>
        <taxon>Spermatophyta</taxon>
        <taxon>Magnoliopsida</taxon>
        <taxon>eudicotyledons</taxon>
        <taxon>Gunneridae</taxon>
        <taxon>Pentapetalae</taxon>
        <taxon>asterids</taxon>
        <taxon>Ericales</taxon>
        <taxon>Ericaceae</taxon>
        <taxon>Ericoideae</taxon>
        <taxon>Rhodoreae</taxon>
        <taxon>Rhododendron</taxon>
    </lineage>
</organism>
<comment type="subcellular location">
    <subcellularLocation>
        <location evidence="1">Golgi apparatus membrane</location>
        <topology evidence="1">Peripheral membrane protein</topology>
    </subcellularLocation>
</comment>
<dbReference type="EMBL" id="WJXA01000004">
    <property type="protein sequence ID" value="KAF7146705.1"/>
    <property type="molecule type" value="Genomic_DNA"/>
</dbReference>
<dbReference type="Proteomes" id="UP000626092">
    <property type="component" value="Unassembled WGS sequence"/>
</dbReference>
<dbReference type="GO" id="GO:0000139">
    <property type="term" value="C:Golgi membrane"/>
    <property type="evidence" value="ECO:0007669"/>
    <property type="project" value="UniProtKB-SubCell"/>
</dbReference>
<dbReference type="OrthoDB" id="46189at2759"/>
<dbReference type="GO" id="GO:0017119">
    <property type="term" value="C:Golgi transport complex"/>
    <property type="evidence" value="ECO:0007669"/>
    <property type="project" value="InterPro"/>
</dbReference>
<keyword evidence="6" id="KW-0333">Golgi apparatus</keyword>
<keyword evidence="5" id="KW-0653">Protein transport</keyword>
<comment type="caution">
    <text evidence="9">The sequence shown here is derived from an EMBL/GenBank/DDBJ whole genome shotgun (WGS) entry which is preliminary data.</text>
</comment>
<evidence type="ECO:0000256" key="5">
    <source>
        <dbReference type="ARBA" id="ARBA00022927"/>
    </source>
</evidence>
<keyword evidence="4" id="KW-0813">Transport</keyword>
<name>A0A834H7B1_RHOSS</name>
<dbReference type="AlphaFoldDB" id="A0A834H7B1"/>
<sequence length="1157" mass="128976">MPQDSPSPPSPADHRRFSGGGGLDAAESLFRTKPISEIRTVESTTRKQIKDKSEELRQLVGTRYRDLIDSADSIVLMKSSCESISRNISSVHDSILRSLSSSTTPKLSSNPNPNRARTYGIACRVKYLVETPEIIWGCLDESMFVEAASRYIRARLVHYTLVNNNNNNSNDNKNKNILSNFPLLQHQWQIVESFKGQISQRSKERLLDQTPGLGIAAYTDALAAVAIIDELEPKQVLALFLDSRRSCICQKLVTCDAISAFCEVLRIIQVSIGQVGELFLQVLNDMPLFYKVILATPPASQLFGSIPNPDEEVRSWKSFRDKLESVMVMLDRDFVAATCSDWLKNCGKEIVNKVNGRYLIDSIGSGRELASAEKLIRETMDSKQVLEGSLEWLKSVFGSEIELPWKRIRELVLGDDANLWDEIFEDAFVQRMKAIVDTGYDDLTRVVEVTESIHAIAEAPGDGRGFQAYLNRSYLGGGVWFMESNNKKAVPFTGSRALPGENDLSSCLNTYFGAEVSRIRDAIDSCCESVLEDLLSFLESPKAALRLKDLGPYLQNKCYRSISAILMELKKEIEHLSAALGNSKRDGQSVLSPGTIVDRALFIGRVLFAFQKHSRHIPVILGSPRLWVNETTDAVSGNSDSFVRQYSVMVDSPRSGSSGKKKFDSSKRQTSLANTALFGVDDSSSPQLVELINIARDLTIRAHNLWISWVSDELSEILSHDLRQDDGLSTTSIMRHIIAASGTCHSLNSSSWRNRAQVLEILDSPYADLVELCILDRDRMNHIRYCFIHRKLPLLLLSSEESPEEHTRGWEDTVVKQEQSDESQSEMKISLPALPSLYITSFLFQACEEIHRVGGHVLDKQILQKFALTLLEKVIGIYADFLSTAEARDSQMSDKGVLQVLLDLRFVADVLSGGDSSSIEELSKNAKFKVSFRRKQDVNQTKSAIREQVDGLVNRLSQKLDPIDWLTYEPYLWENERQSYLRHAVLFGFFVQLNRLYTDTVQKLPTNSESNIMRCSTVPSAPALSSRGTTKASASPSMDDVSSRSSWKNYANEDLSRNINIDDDSSFGVATPFLKSFMQFWVELMSAEMKNAPKPASYSLGVVTVGSRFGELGSILTDGQVGRFKDKSAAAMSTFGDILPVQAAGLLSSFTASRSDS</sequence>
<proteinExistence type="inferred from homology"/>
<feature type="region of interest" description="Disordered" evidence="8">
    <location>
        <begin position="1"/>
        <end position="25"/>
    </location>
</feature>
<evidence type="ECO:0000256" key="1">
    <source>
        <dbReference type="ARBA" id="ARBA00004395"/>
    </source>
</evidence>
<dbReference type="PANTHER" id="PTHR31658:SF0">
    <property type="entry name" value="CONSERVED OLIGOMERIC GOLGI COMPLEX SUBUNIT 1"/>
    <property type="match status" value="1"/>
</dbReference>
<evidence type="ECO:0000256" key="4">
    <source>
        <dbReference type="ARBA" id="ARBA00022448"/>
    </source>
</evidence>
<evidence type="ECO:0000256" key="2">
    <source>
        <dbReference type="ARBA" id="ARBA00006653"/>
    </source>
</evidence>
<dbReference type="PANTHER" id="PTHR31658">
    <property type="entry name" value="CONSERVED OLIGOMERIC GOLGI COMPLEX SUBUNIT 1"/>
    <property type="match status" value="1"/>
</dbReference>
<evidence type="ECO:0000313" key="9">
    <source>
        <dbReference type="EMBL" id="KAF7146705.1"/>
    </source>
</evidence>
<protein>
    <recommendedName>
        <fullName evidence="3">Conserved oligomeric Golgi complex subunit 1</fullName>
    </recommendedName>
</protein>
<dbReference type="GO" id="GO:0015031">
    <property type="term" value="P:protein transport"/>
    <property type="evidence" value="ECO:0007669"/>
    <property type="project" value="UniProtKB-KW"/>
</dbReference>
<evidence type="ECO:0000256" key="3">
    <source>
        <dbReference type="ARBA" id="ARBA00020978"/>
    </source>
</evidence>
<evidence type="ECO:0000256" key="7">
    <source>
        <dbReference type="ARBA" id="ARBA00023136"/>
    </source>
</evidence>
<reference evidence="9" key="1">
    <citation type="submission" date="2019-11" db="EMBL/GenBank/DDBJ databases">
        <authorList>
            <person name="Liu Y."/>
            <person name="Hou J."/>
            <person name="Li T.-Q."/>
            <person name="Guan C.-H."/>
            <person name="Wu X."/>
            <person name="Wu H.-Z."/>
            <person name="Ling F."/>
            <person name="Zhang R."/>
            <person name="Shi X.-G."/>
            <person name="Ren J.-P."/>
            <person name="Chen E.-F."/>
            <person name="Sun J.-M."/>
        </authorList>
    </citation>
    <scope>NUCLEOTIDE SEQUENCE</scope>
    <source>
        <strain evidence="9">Adult_tree_wgs_1</strain>
        <tissue evidence="9">Leaves</tissue>
    </source>
</reference>
<dbReference type="InterPro" id="IPR033370">
    <property type="entry name" value="COG1"/>
</dbReference>
<evidence type="ECO:0000256" key="6">
    <source>
        <dbReference type="ARBA" id="ARBA00023034"/>
    </source>
</evidence>
<comment type="similarity">
    <text evidence="2">Belongs to the COG1 family.</text>
</comment>
<accession>A0A834H7B1</accession>
<keyword evidence="10" id="KW-1185">Reference proteome</keyword>
<evidence type="ECO:0000256" key="8">
    <source>
        <dbReference type="SAM" id="MobiDB-lite"/>
    </source>
</evidence>
<feature type="compositionally biased region" description="Pro residues" evidence="8">
    <location>
        <begin position="1"/>
        <end position="11"/>
    </location>
</feature>